<gene>
    <name evidence="1" type="ORF">SAMN05192563_1004233</name>
</gene>
<sequence length="74" mass="8894">MLGKPSEDVYQMTSEKRLDIESEEPPILRVLDCLCHNEQMRSEGYPREDLAKIEWWQRLFAQFFDLREDLIHPA</sequence>
<evidence type="ECO:0000313" key="2">
    <source>
        <dbReference type="Proteomes" id="UP000198844"/>
    </source>
</evidence>
<protein>
    <submittedName>
        <fullName evidence="1">Uncharacterized protein</fullName>
    </submittedName>
</protein>
<dbReference type="Proteomes" id="UP000198844">
    <property type="component" value="Unassembled WGS sequence"/>
</dbReference>
<accession>A0A1I7B720</accession>
<dbReference type="EMBL" id="FPBH01000004">
    <property type="protein sequence ID" value="SFT82942.1"/>
    <property type="molecule type" value="Genomic_DNA"/>
</dbReference>
<name>A0A1I7B720_9BURK</name>
<organism evidence="1 2">
    <name type="scientific">Paraburkholderia aspalathi</name>
    <dbReference type="NCBI Taxonomy" id="1324617"/>
    <lineage>
        <taxon>Bacteria</taxon>
        <taxon>Pseudomonadati</taxon>
        <taxon>Pseudomonadota</taxon>
        <taxon>Betaproteobacteria</taxon>
        <taxon>Burkholderiales</taxon>
        <taxon>Burkholderiaceae</taxon>
        <taxon>Paraburkholderia</taxon>
    </lineage>
</organism>
<dbReference type="AlphaFoldDB" id="A0A1I7B720"/>
<reference evidence="1 2" key="1">
    <citation type="submission" date="2016-10" db="EMBL/GenBank/DDBJ databases">
        <authorList>
            <person name="de Groot N.N."/>
        </authorList>
    </citation>
    <scope>NUCLEOTIDE SEQUENCE [LARGE SCALE GENOMIC DNA]</scope>
    <source>
        <strain evidence="1 2">LMG 27731</strain>
    </source>
</reference>
<proteinExistence type="predicted"/>
<evidence type="ECO:0000313" key="1">
    <source>
        <dbReference type="EMBL" id="SFT82942.1"/>
    </source>
</evidence>